<feature type="transmembrane region" description="Helical" evidence="1">
    <location>
        <begin position="39"/>
        <end position="59"/>
    </location>
</feature>
<evidence type="ECO:0000256" key="1">
    <source>
        <dbReference type="SAM" id="Phobius"/>
    </source>
</evidence>
<evidence type="ECO:0000313" key="2">
    <source>
        <dbReference type="EMBL" id="KAF2241914.1"/>
    </source>
</evidence>
<dbReference type="AlphaFoldDB" id="A0A6A6HUR5"/>
<protein>
    <recommendedName>
        <fullName evidence="4">Protein kinase domain-containing protein</fullName>
    </recommendedName>
</protein>
<proteinExistence type="predicted"/>
<reference evidence="2" key="1">
    <citation type="journal article" date="2020" name="Stud. Mycol.">
        <title>101 Dothideomycetes genomes: a test case for predicting lifestyles and emergence of pathogens.</title>
        <authorList>
            <person name="Haridas S."/>
            <person name="Albert R."/>
            <person name="Binder M."/>
            <person name="Bloem J."/>
            <person name="Labutti K."/>
            <person name="Salamov A."/>
            <person name="Andreopoulos B."/>
            <person name="Baker S."/>
            <person name="Barry K."/>
            <person name="Bills G."/>
            <person name="Bluhm B."/>
            <person name="Cannon C."/>
            <person name="Castanera R."/>
            <person name="Culley D."/>
            <person name="Daum C."/>
            <person name="Ezra D."/>
            <person name="Gonzalez J."/>
            <person name="Henrissat B."/>
            <person name="Kuo A."/>
            <person name="Liang C."/>
            <person name="Lipzen A."/>
            <person name="Lutzoni F."/>
            <person name="Magnuson J."/>
            <person name="Mondo S."/>
            <person name="Nolan M."/>
            <person name="Ohm R."/>
            <person name="Pangilinan J."/>
            <person name="Park H.-J."/>
            <person name="Ramirez L."/>
            <person name="Alfaro M."/>
            <person name="Sun H."/>
            <person name="Tritt A."/>
            <person name="Yoshinaga Y."/>
            <person name="Zwiers L.-H."/>
            <person name="Turgeon B."/>
            <person name="Goodwin S."/>
            <person name="Spatafora J."/>
            <person name="Crous P."/>
            <person name="Grigoriev I."/>
        </authorList>
    </citation>
    <scope>NUCLEOTIDE SEQUENCE</scope>
    <source>
        <strain evidence="2">CBS 122368</strain>
    </source>
</reference>
<keyword evidence="1" id="KW-1133">Transmembrane helix</keyword>
<accession>A0A6A6HUR5</accession>
<organism evidence="2 3">
    <name type="scientific">Trematosphaeria pertusa</name>
    <dbReference type="NCBI Taxonomy" id="390896"/>
    <lineage>
        <taxon>Eukaryota</taxon>
        <taxon>Fungi</taxon>
        <taxon>Dikarya</taxon>
        <taxon>Ascomycota</taxon>
        <taxon>Pezizomycotina</taxon>
        <taxon>Dothideomycetes</taxon>
        <taxon>Pleosporomycetidae</taxon>
        <taxon>Pleosporales</taxon>
        <taxon>Massarineae</taxon>
        <taxon>Trematosphaeriaceae</taxon>
        <taxon>Trematosphaeria</taxon>
    </lineage>
</organism>
<evidence type="ECO:0008006" key="4">
    <source>
        <dbReference type="Google" id="ProtNLM"/>
    </source>
</evidence>
<dbReference type="PANTHER" id="PTHR37542:SF3">
    <property type="entry name" value="PRION-INHIBITION AND PROPAGATION HELO DOMAIN-CONTAINING PROTEIN"/>
    <property type="match status" value="1"/>
</dbReference>
<gene>
    <name evidence="2" type="ORF">BU26DRAFT_571154</name>
</gene>
<dbReference type="RefSeq" id="XP_033676918.1">
    <property type="nucleotide sequence ID" value="XM_033834109.1"/>
</dbReference>
<dbReference type="OrthoDB" id="1911848at2759"/>
<sequence>MPYKAFNPSTRPCKVLNDPESALYRHPNYQGDAATGYQIHYGIYSLGLVFFEIAIWAPLRSLLVAKAKKPPPVYLWPEMRHFQEAEARELKRRVDMRVEHEVAYRVGTKYKDAVEWCLDLKGPVTAIDFYNRVAIPLEELATQE</sequence>
<dbReference type="EMBL" id="ML987209">
    <property type="protein sequence ID" value="KAF2241914.1"/>
    <property type="molecule type" value="Genomic_DNA"/>
</dbReference>
<dbReference type="PANTHER" id="PTHR37542">
    <property type="entry name" value="HELO DOMAIN-CONTAINING PROTEIN-RELATED"/>
    <property type="match status" value="1"/>
</dbReference>
<keyword evidence="1" id="KW-0812">Transmembrane</keyword>
<keyword evidence="1" id="KW-0472">Membrane</keyword>
<dbReference type="GeneID" id="54587439"/>
<name>A0A6A6HUR5_9PLEO</name>
<keyword evidence="3" id="KW-1185">Reference proteome</keyword>
<dbReference type="Proteomes" id="UP000800094">
    <property type="component" value="Unassembled WGS sequence"/>
</dbReference>
<evidence type="ECO:0000313" key="3">
    <source>
        <dbReference type="Proteomes" id="UP000800094"/>
    </source>
</evidence>